<dbReference type="AlphaFoldDB" id="A0A4Y2V733"/>
<proteinExistence type="predicted"/>
<organism evidence="1 2">
    <name type="scientific">Araneus ventricosus</name>
    <name type="common">Orbweaver spider</name>
    <name type="synonym">Epeira ventricosa</name>
    <dbReference type="NCBI Taxonomy" id="182803"/>
    <lineage>
        <taxon>Eukaryota</taxon>
        <taxon>Metazoa</taxon>
        <taxon>Ecdysozoa</taxon>
        <taxon>Arthropoda</taxon>
        <taxon>Chelicerata</taxon>
        <taxon>Arachnida</taxon>
        <taxon>Araneae</taxon>
        <taxon>Araneomorphae</taxon>
        <taxon>Entelegynae</taxon>
        <taxon>Araneoidea</taxon>
        <taxon>Araneidae</taxon>
        <taxon>Araneus</taxon>
    </lineage>
</organism>
<sequence>MLFLPRLVIFTSCLKQHKGYFGMDLVILNLGQMTRTTPELDAPSPSFLTTPAGGPLAPDGFGVHQAHLHGGSSIESGFEPGNVET</sequence>
<dbReference type="Proteomes" id="UP000499080">
    <property type="component" value="Unassembled WGS sequence"/>
</dbReference>
<reference evidence="1 2" key="1">
    <citation type="journal article" date="2019" name="Sci. Rep.">
        <title>Orb-weaving spider Araneus ventricosus genome elucidates the spidroin gene catalogue.</title>
        <authorList>
            <person name="Kono N."/>
            <person name="Nakamura H."/>
            <person name="Ohtoshi R."/>
            <person name="Moran D.A.P."/>
            <person name="Shinohara A."/>
            <person name="Yoshida Y."/>
            <person name="Fujiwara M."/>
            <person name="Mori M."/>
            <person name="Tomita M."/>
            <person name="Arakawa K."/>
        </authorList>
    </citation>
    <scope>NUCLEOTIDE SEQUENCE [LARGE SCALE GENOMIC DNA]</scope>
</reference>
<comment type="caution">
    <text evidence="1">The sequence shown here is derived from an EMBL/GenBank/DDBJ whole genome shotgun (WGS) entry which is preliminary data.</text>
</comment>
<keyword evidence="2" id="KW-1185">Reference proteome</keyword>
<accession>A0A4Y2V733</accession>
<protein>
    <submittedName>
        <fullName evidence="1">Uncharacterized protein</fullName>
    </submittedName>
</protein>
<gene>
    <name evidence="1" type="ORF">AVEN_148555_1</name>
</gene>
<name>A0A4Y2V733_ARAVE</name>
<evidence type="ECO:0000313" key="2">
    <source>
        <dbReference type="Proteomes" id="UP000499080"/>
    </source>
</evidence>
<evidence type="ECO:0000313" key="1">
    <source>
        <dbReference type="EMBL" id="GBO21093.1"/>
    </source>
</evidence>
<dbReference type="EMBL" id="BGPR01044342">
    <property type="protein sequence ID" value="GBO21093.1"/>
    <property type="molecule type" value="Genomic_DNA"/>
</dbReference>